<sequence>MTMKIAVGSDHAGFEFKKTVVAWLEAHGYEVEDMGPHNEESVDYPDYAHHVGRAVAGGHCDSGVLLCGTGIGVSVAANKIKGVRAALACNPEFATLARQHNNANILCMPARFTNRETIEQCLHNWFEASFEGGRHERRVNKIEPCCKVNS</sequence>
<feature type="binding site" evidence="4">
    <location>
        <position position="138"/>
    </location>
    <ligand>
        <name>D-ribulose 5-phosphate</name>
        <dbReference type="ChEBI" id="CHEBI:58121"/>
    </ligand>
</feature>
<dbReference type="InterPro" id="IPR003500">
    <property type="entry name" value="RpiB_LacA_LacB"/>
</dbReference>
<feature type="binding site" evidence="4">
    <location>
        <position position="101"/>
    </location>
    <ligand>
        <name>D-ribulose 5-phosphate</name>
        <dbReference type="ChEBI" id="CHEBI:58121"/>
    </ligand>
</feature>
<evidence type="ECO:0000256" key="3">
    <source>
        <dbReference type="PIRSR" id="PIRSR005384-1"/>
    </source>
</evidence>
<evidence type="ECO:0000313" key="5">
    <source>
        <dbReference type="EMBL" id="ABB28166.1"/>
    </source>
</evidence>
<organism evidence="5">
    <name type="scientific">Chlorobium chlorochromatii (strain CaD3)</name>
    <dbReference type="NCBI Taxonomy" id="340177"/>
    <lineage>
        <taxon>Bacteria</taxon>
        <taxon>Pseudomonadati</taxon>
        <taxon>Chlorobiota</taxon>
        <taxon>Chlorobiia</taxon>
        <taxon>Chlorobiales</taxon>
        <taxon>Chlorobiaceae</taxon>
        <taxon>Chlorobium/Pelodictyon group</taxon>
        <taxon>Chlorobium</taxon>
    </lineage>
</organism>
<proteinExistence type="inferred from homology"/>
<evidence type="ECO:0000256" key="2">
    <source>
        <dbReference type="ARBA" id="ARBA00023235"/>
    </source>
</evidence>
<dbReference type="EC" id="5.3.1.6" evidence="5"/>
<dbReference type="NCBIfam" id="NF004051">
    <property type="entry name" value="PRK05571.1"/>
    <property type="match status" value="1"/>
</dbReference>
<dbReference type="InterPro" id="IPR036569">
    <property type="entry name" value="RpiB_LacA_LacB_sf"/>
</dbReference>
<dbReference type="GO" id="GO:0019316">
    <property type="term" value="P:D-allose catabolic process"/>
    <property type="evidence" value="ECO:0007669"/>
    <property type="project" value="TreeGrafter"/>
</dbReference>
<dbReference type="InterPro" id="IPR004785">
    <property type="entry name" value="RpiB"/>
</dbReference>
<dbReference type="NCBIfam" id="TIGR01120">
    <property type="entry name" value="rpiB"/>
    <property type="match status" value="1"/>
</dbReference>
<reference evidence="5" key="1">
    <citation type="submission" date="2005-08" db="EMBL/GenBank/DDBJ databases">
        <title>Complete sequence of Chlorobium chlorochromatii CaD3.</title>
        <authorList>
            <person name="Copeland A."/>
            <person name="Lucas S."/>
            <person name="Lapidus A."/>
            <person name="Barry K."/>
            <person name="Detter J.C."/>
            <person name="Glavina T."/>
            <person name="Hammon N."/>
            <person name="Israni S."/>
            <person name="Pitluck S."/>
            <person name="Bryant D."/>
            <person name="Schmutz J."/>
            <person name="Larimer F."/>
            <person name="Land M."/>
            <person name="Kyrpides N."/>
            <person name="Ivanova N."/>
            <person name="Richardson P."/>
        </authorList>
    </citation>
    <scope>NUCLEOTIDE SEQUENCE [LARGE SCALE GENOMIC DNA]</scope>
    <source>
        <strain evidence="5">CaD3</strain>
    </source>
</reference>
<feature type="active site" description="Proton donor" evidence="3">
    <location>
        <position position="100"/>
    </location>
</feature>
<protein>
    <submittedName>
        <fullName evidence="5">Ribose-5-phosphate isomerase</fullName>
        <ecNumber evidence="5">5.3.1.6</ecNumber>
    </submittedName>
</protein>
<dbReference type="KEGG" id="cch:Cag_0901"/>
<dbReference type="AlphaFoldDB" id="Q3AS59"/>
<feature type="binding site" evidence="4">
    <location>
        <position position="111"/>
    </location>
    <ligand>
        <name>D-ribulose 5-phosphate</name>
        <dbReference type="ChEBI" id="CHEBI:58121"/>
    </ligand>
</feature>
<dbReference type="PANTHER" id="PTHR30345">
    <property type="entry name" value="RIBOSE-5-PHOSPHATE ISOMERASE B"/>
    <property type="match status" value="1"/>
</dbReference>
<dbReference type="NCBIfam" id="TIGR00689">
    <property type="entry name" value="rpiB_lacA_lacB"/>
    <property type="match status" value="1"/>
</dbReference>
<dbReference type="GO" id="GO:0004751">
    <property type="term" value="F:ribose-5-phosphate isomerase activity"/>
    <property type="evidence" value="ECO:0007669"/>
    <property type="project" value="UniProtKB-EC"/>
</dbReference>
<feature type="active site" description="Proton acceptor" evidence="3">
    <location>
        <position position="67"/>
    </location>
</feature>
<dbReference type="EMBL" id="CP000108">
    <property type="protein sequence ID" value="ABB28166.1"/>
    <property type="molecule type" value="Genomic_DNA"/>
</dbReference>
<dbReference type="PANTHER" id="PTHR30345:SF0">
    <property type="entry name" value="DNA DAMAGE-REPAIR_TOLERATION PROTEIN DRT102"/>
    <property type="match status" value="1"/>
</dbReference>
<dbReference type="Pfam" id="PF02502">
    <property type="entry name" value="LacAB_rpiB"/>
    <property type="match status" value="1"/>
</dbReference>
<accession>Q3AS59</accession>
<evidence type="ECO:0000256" key="1">
    <source>
        <dbReference type="ARBA" id="ARBA00008754"/>
    </source>
</evidence>
<dbReference type="STRING" id="340177.Cag_0901"/>
<keyword evidence="2 5" id="KW-0413">Isomerase</keyword>
<name>Q3AS59_CHLCH</name>
<dbReference type="Gene3D" id="3.40.1400.10">
    <property type="entry name" value="Sugar-phosphate isomerase, RpiB/LacA/LacB"/>
    <property type="match status" value="1"/>
</dbReference>
<dbReference type="GO" id="GO:0009052">
    <property type="term" value="P:pentose-phosphate shunt, non-oxidative branch"/>
    <property type="evidence" value="ECO:0007669"/>
    <property type="project" value="TreeGrafter"/>
</dbReference>
<feature type="binding site" evidence="4">
    <location>
        <position position="134"/>
    </location>
    <ligand>
        <name>D-ribulose 5-phosphate</name>
        <dbReference type="ChEBI" id="CHEBI:58121"/>
    </ligand>
</feature>
<dbReference type="eggNOG" id="COG0698">
    <property type="taxonomic scope" value="Bacteria"/>
</dbReference>
<feature type="binding site" evidence="4">
    <location>
        <begin position="68"/>
        <end position="72"/>
    </location>
    <ligand>
        <name>D-ribulose 5-phosphate</name>
        <dbReference type="ChEBI" id="CHEBI:58121"/>
    </ligand>
</feature>
<evidence type="ECO:0000256" key="4">
    <source>
        <dbReference type="PIRSR" id="PIRSR005384-2"/>
    </source>
</evidence>
<dbReference type="SUPFAM" id="SSF89623">
    <property type="entry name" value="Ribose/Galactose isomerase RpiB/AlsB"/>
    <property type="match status" value="1"/>
</dbReference>
<feature type="binding site" evidence="4">
    <location>
        <begin position="10"/>
        <end position="11"/>
    </location>
    <ligand>
        <name>D-ribulose 5-phosphate</name>
        <dbReference type="ChEBI" id="CHEBI:58121"/>
    </ligand>
</feature>
<gene>
    <name evidence="5" type="ordered locus">Cag_0901</name>
</gene>
<dbReference type="PIRSF" id="PIRSF005384">
    <property type="entry name" value="RpiB_LacA_B"/>
    <property type="match status" value="1"/>
</dbReference>
<comment type="similarity">
    <text evidence="1">Belongs to the LacAB/RpiB family.</text>
</comment>
<dbReference type="HOGENOM" id="CLU_091396_4_1_10"/>